<evidence type="ECO:0000313" key="2">
    <source>
        <dbReference type="Proteomes" id="UP000199623"/>
    </source>
</evidence>
<dbReference type="InterPro" id="IPR014710">
    <property type="entry name" value="RmlC-like_jellyroll"/>
</dbReference>
<reference evidence="2" key="1">
    <citation type="submission" date="2016-10" db="EMBL/GenBank/DDBJ databases">
        <authorList>
            <person name="Varghese N."/>
            <person name="Submissions S."/>
        </authorList>
    </citation>
    <scope>NUCLEOTIDE SEQUENCE [LARGE SCALE GENOMIC DNA]</scope>
    <source>
        <strain evidence="2">CGMCC 4.3506</strain>
    </source>
</reference>
<dbReference type="Proteomes" id="UP000199623">
    <property type="component" value="Unassembled WGS sequence"/>
</dbReference>
<dbReference type="SUPFAM" id="SSF51182">
    <property type="entry name" value="RmlC-like cupins"/>
    <property type="match status" value="1"/>
</dbReference>
<dbReference type="Gene3D" id="2.60.120.10">
    <property type="entry name" value="Jelly Rolls"/>
    <property type="match status" value="1"/>
</dbReference>
<gene>
    <name evidence="1" type="ORF">SAMN05216553_12813</name>
</gene>
<dbReference type="PANTHER" id="PTHR37694">
    <property type="entry name" value="SLR8022 PROTEIN"/>
    <property type="match status" value="1"/>
</dbReference>
<dbReference type="OrthoDB" id="5190473at2"/>
<proteinExistence type="predicted"/>
<name>A0A1G8DE52_9PSEU</name>
<sequence length="111" mass="11674">MTEHPAVTQLDALAGDLLDQARTTSAKRTARTLVTGSSLRATLIALAEGSELAEHDAPAAATLQVVTGRVQLYTSEHEQTVENGQLAVIPPLRHGLKALADSVVLLTVALR</sequence>
<dbReference type="InterPro" id="IPR011051">
    <property type="entry name" value="RmlC_Cupin_sf"/>
</dbReference>
<protein>
    <submittedName>
        <fullName evidence="1">Cupin domain protein</fullName>
    </submittedName>
</protein>
<accession>A0A1G8DE52</accession>
<dbReference type="STRING" id="200378.SAMN05216553_12813"/>
<organism evidence="1 2">
    <name type="scientific">Lentzea fradiae</name>
    <dbReference type="NCBI Taxonomy" id="200378"/>
    <lineage>
        <taxon>Bacteria</taxon>
        <taxon>Bacillati</taxon>
        <taxon>Actinomycetota</taxon>
        <taxon>Actinomycetes</taxon>
        <taxon>Pseudonocardiales</taxon>
        <taxon>Pseudonocardiaceae</taxon>
        <taxon>Lentzea</taxon>
    </lineage>
</organism>
<evidence type="ECO:0000313" key="1">
    <source>
        <dbReference type="EMBL" id="SDH55719.1"/>
    </source>
</evidence>
<dbReference type="CDD" id="cd02230">
    <property type="entry name" value="cupin_HP0902-like"/>
    <property type="match status" value="1"/>
</dbReference>
<keyword evidence="2" id="KW-1185">Reference proteome</keyword>
<dbReference type="RefSeq" id="WP_090060211.1">
    <property type="nucleotide sequence ID" value="NZ_FNCC01000028.1"/>
</dbReference>
<dbReference type="AlphaFoldDB" id="A0A1G8DE52"/>
<dbReference type="EMBL" id="FNCC01000028">
    <property type="protein sequence ID" value="SDH55719.1"/>
    <property type="molecule type" value="Genomic_DNA"/>
</dbReference>
<dbReference type="PANTHER" id="PTHR37694:SF1">
    <property type="entry name" value="SLR8022 PROTEIN"/>
    <property type="match status" value="1"/>
</dbReference>